<dbReference type="KEGG" id="rba:RB129"/>
<keyword evidence="2" id="KW-1185">Reference proteome</keyword>
<proteinExistence type="predicted"/>
<dbReference type="EMBL" id="BX294133">
    <property type="protein sequence ID" value="CAD71401.1"/>
    <property type="molecule type" value="Genomic_DNA"/>
</dbReference>
<name>Q7UZ82_RHOBA</name>
<evidence type="ECO:0000313" key="2">
    <source>
        <dbReference type="Proteomes" id="UP000001025"/>
    </source>
</evidence>
<dbReference type="AlphaFoldDB" id="Q7UZ82"/>
<reference evidence="1 2" key="1">
    <citation type="journal article" date="2003" name="Proc. Natl. Acad. Sci. U.S.A.">
        <title>Complete genome sequence of the marine planctomycete Pirellula sp. strain 1.</title>
        <authorList>
            <person name="Gloeckner F.O."/>
            <person name="Kube M."/>
            <person name="Bauer M."/>
            <person name="Teeling H."/>
            <person name="Lombardot T."/>
            <person name="Ludwig W."/>
            <person name="Gade D."/>
            <person name="Beck A."/>
            <person name="Borzym K."/>
            <person name="Heitmann K."/>
            <person name="Rabus R."/>
            <person name="Schlesner H."/>
            <person name="Amann R."/>
            <person name="Reinhardt R."/>
        </authorList>
    </citation>
    <scope>NUCLEOTIDE SEQUENCE [LARGE SCALE GENOMIC DNA]</scope>
    <source>
        <strain evidence="2">DSM 10527 / NCIMB 13988 / SH1</strain>
    </source>
</reference>
<dbReference type="HOGENOM" id="CLU_3347865_0_0_0"/>
<protein>
    <submittedName>
        <fullName evidence="1">Uncharacterized protein</fullName>
    </submittedName>
</protein>
<dbReference type="Proteomes" id="UP000001025">
    <property type="component" value="Chromosome"/>
</dbReference>
<sequence length="37" mass="4269">MIASCHPRTDRKWDRLPACCLVRNFLRSTHTSLGGIR</sequence>
<dbReference type="InParanoid" id="Q7UZ82"/>
<evidence type="ECO:0000313" key="1">
    <source>
        <dbReference type="EMBL" id="CAD71401.1"/>
    </source>
</evidence>
<organism evidence="1 2">
    <name type="scientific">Rhodopirellula baltica (strain DSM 10527 / NCIMB 13988 / SH1)</name>
    <dbReference type="NCBI Taxonomy" id="243090"/>
    <lineage>
        <taxon>Bacteria</taxon>
        <taxon>Pseudomonadati</taxon>
        <taxon>Planctomycetota</taxon>
        <taxon>Planctomycetia</taxon>
        <taxon>Pirellulales</taxon>
        <taxon>Pirellulaceae</taxon>
        <taxon>Rhodopirellula</taxon>
    </lineage>
</organism>
<dbReference type="EnsemblBacteria" id="CAD71401">
    <property type="protein sequence ID" value="CAD71401"/>
    <property type="gene ID" value="RB129"/>
</dbReference>
<gene>
    <name evidence="1" type="ordered locus">RB129</name>
</gene>
<accession>Q7UZ82</accession>